<comment type="similarity">
    <text evidence="4 14">Belongs to the cytochrome P450 family.</text>
</comment>
<comment type="cofactor">
    <cofactor evidence="1 13">
        <name>heme</name>
        <dbReference type="ChEBI" id="CHEBI:30413"/>
    </cofactor>
</comment>
<dbReference type="GO" id="GO:0016705">
    <property type="term" value="F:oxidoreductase activity, acting on paired donors, with incorporation or reduction of molecular oxygen"/>
    <property type="evidence" value="ECO:0007669"/>
    <property type="project" value="InterPro"/>
</dbReference>
<dbReference type="PRINTS" id="PR00463">
    <property type="entry name" value="EP450I"/>
</dbReference>
<dbReference type="AlphaFoldDB" id="A0AAN7P9Q2"/>
<dbReference type="GO" id="GO:0005789">
    <property type="term" value="C:endoplasmic reticulum membrane"/>
    <property type="evidence" value="ECO:0007669"/>
    <property type="project" value="UniProtKB-SubCell"/>
</dbReference>
<dbReference type="InterPro" id="IPR017972">
    <property type="entry name" value="Cyt_P450_CS"/>
</dbReference>
<evidence type="ECO:0000256" key="3">
    <source>
        <dbReference type="ARBA" id="ARBA00004406"/>
    </source>
</evidence>
<dbReference type="PRINTS" id="PR00385">
    <property type="entry name" value="P450"/>
</dbReference>
<keyword evidence="10 13" id="KW-0408">Iron</keyword>
<dbReference type="SUPFAM" id="SSF48264">
    <property type="entry name" value="Cytochrome P450"/>
    <property type="match status" value="1"/>
</dbReference>
<evidence type="ECO:0000256" key="5">
    <source>
        <dbReference type="ARBA" id="ARBA00022617"/>
    </source>
</evidence>
<dbReference type="InterPro" id="IPR001128">
    <property type="entry name" value="Cyt_P450"/>
</dbReference>
<evidence type="ECO:0000256" key="7">
    <source>
        <dbReference type="ARBA" id="ARBA00022824"/>
    </source>
</evidence>
<evidence type="ECO:0000256" key="9">
    <source>
        <dbReference type="ARBA" id="ARBA00023002"/>
    </source>
</evidence>
<dbReference type="PROSITE" id="PS00086">
    <property type="entry name" value="CYTOCHROME_P450"/>
    <property type="match status" value="1"/>
</dbReference>
<dbReference type="GO" id="GO:0020037">
    <property type="term" value="F:heme binding"/>
    <property type="evidence" value="ECO:0007669"/>
    <property type="project" value="InterPro"/>
</dbReference>
<dbReference type="PANTHER" id="PTHR24292:SF45">
    <property type="entry name" value="CYTOCHROME P450 6G1-RELATED"/>
    <property type="match status" value="1"/>
</dbReference>
<evidence type="ECO:0000256" key="11">
    <source>
        <dbReference type="ARBA" id="ARBA00023033"/>
    </source>
</evidence>
<dbReference type="Pfam" id="PF00067">
    <property type="entry name" value="p450"/>
    <property type="match status" value="1"/>
</dbReference>
<protein>
    <recommendedName>
        <fullName evidence="17">Cytochrome P450</fullName>
    </recommendedName>
</protein>
<keyword evidence="16" id="KW-1185">Reference proteome</keyword>
<dbReference type="Gene3D" id="1.10.630.10">
    <property type="entry name" value="Cytochrome P450"/>
    <property type="match status" value="1"/>
</dbReference>
<gene>
    <name evidence="15" type="ORF">RN001_008010</name>
</gene>
<accession>A0AAN7P9Q2</accession>
<dbReference type="FunFam" id="1.10.630.10:FF:000182">
    <property type="entry name" value="Cytochrome P450 3A4"/>
    <property type="match status" value="1"/>
</dbReference>
<evidence type="ECO:0000256" key="12">
    <source>
        <dbReference type="ARBA" id="ARBA00023136"/>
    </source>
</evidence>
<evidence type="ECO:0000256" key="10">
    <source>
        <dbReference type="ARBA" id="ARBA00023004"/>
    </source>
</evidence>
<evidence type="ECO:0000313" key="15">
    <source>
        <dbReference type="EMBL" id="KAK4879864.1"/>
    </source>
</evidence>
<keyword evidence="7" id="KW-0256">Endoplasmic reticulum</keyword>
<evidence type="ECO:0000256" key="8">
    <source>
        <dbReference type="ARBA" id="ARBA00022848"/>
    </source>
</evidence>
<keyword evidence="12" id="KW-0472">Membrane</keyword>
<evidence type="ECO:0000256" key="6">
    <source>
        <dbReference type="ARBA" id="ARBA00022723"/>
    </source>
</evidence>
<evidence type="ECO:0000256" key="14">
    <source>
        <dbReference type="RuleBase" id="RU000461"/>
    </source>
</evidence>
<keyword evidence="11 14" id="KW-0503">Monooxygenase</keyword>
<dbReference type="PANTHER" id="PTHR24292">
    <property type="entry name" value="CYTOCHROME P450"/>
    <property type="match status" value="1"/>
</dbReference>
<dbReference type="Proteomes" id="UP001353858">
    <property type="component" value="Unassembled WGS sequence"/>
</dbReference>
<evidence type="ECO:0000256" key="13">
    <source>
        <dbReference type="PIRSR" id="PIRSR602401-1"/>
    </source>
</evidence>
<keyword evidence="5 13" id="KW-0349">Heme</keyword>
<dbReference type="CDD" id="cd11056">
    <property type="entry name" value="CYP6-like"/>
    <property type="match status" value="1"/>
</dbReference>
<evidence type="ECO:0000256" key="2">
    <source>
        <dbReference type="ARBA" id="ARBA00004174"/>
    </source>
</evidence>
<reference evidence="16" key="1">
    <citation type="submission" date="2023-01" db="EMBL/GenBank/DDBJ databases">
        <title>Key to firefly adult light organ development and bioluminescence: homeobox transcription factors regulate luciferase expression and transportation to peroxisome.</title>
        <authorList>
            <person name="Fu X."/>
        </authorList>
    </citation>
    <scope>NUCLEOTIDE SEQUENCE [LARGE SCALE GENOMIC DNA]</scope>
</reference>
<keyword evidence="8" id="KW-0492">Microsome</keyword>
<evidence type="ECO:0000256" key="4">
    <source>
        <dbReference type="ARBA" id="ARBA00010617"/>
    </source>
</evidence>
<dbReference type="InterPro" id="IPR002401">
    <property type="entry name" value="Cyt_P450_E_grp-I"/>
</dbReference>
<keyword evidence="6 13" id="KW-0479">Metal-binding</keyword>
<evidence type="ECO:0008006" key="17">
    <source>
        <dbReference type="Google" id="ProtNLM"/>
    </source>
</evidence>
<proteinExistence type="inferred from homology"/>
<dbReference type="GO" id="GO:0005506">
    <property type="term" value="F:iron ion binding"/>
    <property type="evidence" value="ECO:0007669"/>
    <property type="project" value="InterPro"/>
</dbReference>
<keyword evidence="9 14" id="KW-0560">Oxidoreductase</keyword>
<comment type="caution">
    <text evidence="15">The sequence shown here is derived from an EMBL/GenBank/DDBJ whole genome shotgun (WGS) entry which is preliminary data.</text>
</comment>
<dbReference type="EMBL" id="JARPUR010000003">
    <property type="protein sequence ID" value="KAK4879864.1"/>
    <property type="molecule type" value="Genomic_DNA"/>
</dbReference>
<evidence type="ECO:0000256" key="1">
    <source>
        <dbReference type="ARBA" id="ARBA00001971"/>
    </source>
</evidence>
<feature type="binding site" description="axial binding residue" evidence="13">
    <location>
        <position position="274"/>
    </location>
    <ligand>
        <name>heme</name>
        <dbReference type="ChEBI" id="CHEBI:30413"/>
    </ligand>
    <ligandPart>
        <name>Fe</name>
        <dbReference type="ChEBI" id="CHEBI:18248"/>
    </ligandPart>
</feature>
<organism evidence="15 16">
    <name type="scientific">Aquatica leii</name>
    <dbReference type="NCBI Taxonomy" id="1421715"/>
    <lineage>
        <taxon>Eukaryota</taxon>
        <taxon>Metazoa</taxon>
        <taxon>Ecdysozoa</taxon>
        <taxon>Arthropoda</taxon>
        <taxon>Hexapoda</taxon>
        <taxon>Insecta</taxon>
        <taxon>Pterygota</taxon>
        <taxon>Neoptera</taxon>
        <taxon>Endopterygota</taxon>
        <taxon>Coleoptera</taxon>
        <taxon>Polyphaga</taxon>
        <taxon>Elateriformia</taxon>
        <taxon>Elateroidea</taxon>
        <taxon>Lampyridae</taxon>
        <taxon>Luciolinae</taxon>
        <taxon>Aquatica</taxon>
    </lineage>
</organism>
<dbReference type="GO" id="GO:0004497">
    <property type="term" value="F:monooxygenase activity"/>
    <property type="evidence" value="ECO:0007669"/>
    <property type="project" value="UniProtKB-KW"/>
</dbReference>
<sequence length="334" mass="38195">MNSGSFESKELCAKFSTDVITSCAFGLEAHSFKNENAEFRSVGRQMFDFRWLLSIRQSCYFLAPSLAKFTRMTFFDLKLTNFLRNVFWRTIEERSTSNRRNDLIDLIIDLRNQSCSAETLRGDTVVAQASQFFAAGFETVSSTMAFTLFELCINPNIQEKLKTEIAIALTEHEQLNYEAVQSIKYLHMVICETLRKYPVLPFLDRICMHDYKLPNNDFIIKKGTPVYIPLLGLHYDPKYFSNPETFDPERFSDENKNSFPSFSYIPFGEGPRNCIGERFGLLAAKIGIIQILSEYEVLKCADTPARIEFTSKSVLLASKVGIPIQFKKSHSLAA</sequence>
<name>A0AAN7P9Q2_9COLE</name>
<comment type="subcellular location">
    <subcellularLocation>
        <location evidence="3">Endoplasmic reticulum membrane</location>
        <topology evidence="3">Peripheral membrane protein</topology>
    </subcellularLocation>
    <subcellularLocation>
        <location evidence="2">Microsome membrane</location>
        <topology evidence="2">Peripheral membrane protein</topology>
    </subcellularLocation>
</comment>
<dbReference type="InterPro" id="IPR036396">
    <property type="entry name" value="Cyt_P450_sf"/>
</dbReference>
<evidence type="ECO:0000313" key="16">
    <source>
        <dbReference type="Proteomes" id="UP001353858"/>
    </source>
</evidence>
<dbReference type="InterPro" id="IPR050476">
    <property type="entry name" value="Insect_CytP450_Detox"/>
</dbReference>